<dbReference type="GeneID" id="25916267"/>
<gene>
    <name evidence="2" type="ORF">SARC_15763</name>
</gene>
<feature type="region of interest" description="Disordered" evidence="1">
    <location>
        <begin position="1"/>
        <end position="37"/>
    </location>
</feature>
<accession>A0A0L0F539</accession>
<sequence>MEDTFSPRLTRHNRKSVQSPVEVFTSSSDTGVDENKKPDTIAAAASNMGTKRVSRKASST</sequence>
<evidence type="ECO:0000313" key="2">
    <source>
        <dbReference type="EMBL" id="KNC71696.1"/>
    </source>
</evidence>
<reference evidence="2 3" key="1">
    <citation type="submission" date="2011-02" db="EMBL/GenBank/DDBJ databases">
        <title>The Genome Sequence of Sphaeroforma arctica JP610.</title>
        <authorList>
            <consortium name="The Broad Institute Genome Sequencing Platform"/>
            <person name="Russ C."/>
            <person name="Cuomo C."/>
            <person name="Young S.K."/>
            <person name="Zeng Q."/>
            <person name="Gargeya S."/>
            <person name="Alvarado L."/>
            <person name="Berlin A."/>
            <person name="Chapman S.B."/>
            <person name="Chen Z."/>
            <person name="Freedman E."/>
            <person name="Gellesch M."/>
            <person name="Goldberg J."/>
            <person name="Griggs A."/>
            <person name="Gujja S."/>
            <person name="Heilman E."/>
            <person name="Heiman D."/>
            <person name="Howarth C."/>
            <person name="Mehta T."/>
            <person name="Neiman D."/>
            <person name="Pearson M."/>
            <person name="Roberts A."/>
            <person name="Saif S."/>
            <person name="Shea T."/>
            <person name="Shenoy N."/>
            <person name="Sisk P."/>
            <person name="Stolte C."/>
            <person name="Sykes S."/>
            <person name="White J."/>
            <person name="Yandava C."/>
            <person name="Burger G."/>
            <person name="Gray M.W."/>
            <person name="Holland P.W.H."/>
            <person name="King N."/>
            <person name="Lang F.B.F."/>
            <person name="Roger A.J."/>
            <person name="Ruiz-Trillo I."/>
            <person name="Haas B."/>
            <person name="Nusbaum C."/>
            <person name="Birren B."/>
        </authorList>
    </citation>
    <scope>NUCLEOTIDE SEQUENCE [LARGE SCALE GENOMIC DNA]</scope>
    <source>
        <strain evidence="2 3">JP610</strain>
    </source>
</reference>
<dbReference type="RefSeq" id="XP_014145598.1">
    <property type="nucleotide sequence ID" value="XM_014290123.1"/>
</dbReference>
<keyword evidence="3" id="KW-1185">Reference proteome</keyword>
<feature type="non-terminal residue" evidence="2">
    <location>
        <position position="60"/>
    </location>
</feature>
<evidence type="ECO:0000313" key="3">
    <source>
        <dbReference type="Proteomes" id="UP000054560"/>
    </source>
</evidence>
<dbReference type="Proteomes" id="UP000054560">
    <property type="component" value="Unassembled WGS sequence"/>
</dbReference>
<name>A0A0L0F539_9EUKA</name>
<organism evidence="2 3">
    <name type="scientific">Sphaeroforma arctica JP610</name>
    <dbReference type="NCBI Taxonomy" id="667725"/>
    <lineage>
        <taxon>Eukaryota</taxon>
        <taxon>Ichthyosporea</taxon>
        <taxon>Ichthyophonida</taxon>
        <taxon>Sphaeroforma</taxon>
    </lineage>
</organism>
<dbReference type="AlphaFoldDB" id="A0A0L0F539"/>
<evidence type="ECO:0000256" key="1">
    <source>
        <dbReference type="SAM" id="MobiDB-lite"/>
    </source>
</evidence>
<feature type="compositionally biased region" description="Polar residues" evidence="1">
    <location>
        <begin position="16"/>
        <end position="30"/>
    </location>
</feature>
<dbReference type="EMBL" id="KQ248274">
    <property type="protein sequence ID" value="KNC71696.1"/>
    <property type="molecule type" value="Genomic_DNA"/>
</dbReference>
<proteinExistence type="predicted"/>
<protein>
    <submittedName>
        <fullName evidence="2">Uncharacterized protein</fullName>
    </submittedName>
</protein>